<dbReference type="GO" id="GO:0007165">
    <property type="term" value="P:signal transduction"/>
    <property type="evidence" value="ECO:0007669"/>
    <property type="project" value="InterPro"/>
</dbReference>
<dbReference type="InterPro" id="IPR031307">
    <property type="entry name" value="Ninja_fam"/>
</dbReference>
<evidence type="ECO:0000259" key="7">
    <source>
        <dbReference type="Pfam" id="PF16135"/>
    </source>
</evidence>
<feature type="compositionally biased region" description="Low complexity" evidence="5">
    <location>
        <begin position="209"/>
        <end position="223"/>
    </location>
</feature>
<name>A0AAD1YTB4_9LAMI</name>
<dbReference type="InterPro" id="IPR032310">
    <property type="entry name" value="NLS_NINJA_AFP-like"/>
</dbReference>
<comment type="subcellular location">
    <subcellularLocation>
        <location evidence="1 4">Nucleus</location>
    </subcellularLocation>
</comment>
<dbReference type="Pfam" id="PF16135">
    <property type="entry name" value="TDBD"/>
    <property type="match status" value="1"/>
</dbReference>
<dbReference type="AlphaFoldDB" id="A0AAD1YTB4"/>
<reference evidence="8" key="1">
    <citation type="submission" date="2023-05" db="EMBL/GenBank/DDBJ databases">
        <authorList>
            <person name="Huff M."/>
        </authorList>
    </citation>
    <scope>NUCLEOTIDE SEQUENCE</scope>
</reference>
<dbReference type="PANTHER" id="PTHR31413">
    <property type="entry name" value="AFP HOMOLOG 2"/>
    <property type="match status" value="1"/>
</dbReference>
<evidence type="ECO:0000256" key="2">
    <source>
        <dbReference type="ARBA" id="ARBA00006081"/>
    </source>
</evidence>
<evidence type="ECO:0000256" key="1">
    <source>
        <dbReference type="ARBA" id="ARBA00004123"/>
    </source>
</evidence>
<comment type="function">
    <text evidence="4">Acts as a negative regulator of abscisic acid (ABA) response.</text>
</comment>
<organism evidence="8 9">
    <name type="scientific">Fraxinus pennsylvanica</name>
    <dbReference type="NCBI Taxonomy" id="56036"/>
    <lineage>
        <taxon>Eukaryota</taxon>
        <taxon>Viridiplantae</taxon>
        <taxon>Streptophyta</taxon>
        <taxon>Embryophyta</taxon>
        <taxon>Tracheophyta</taxon>
        <taxon>Spermatophyta</taxon>
        <taxon>Magnoliopsida</taxon>
        <taxon>eudicotyledons</taxon>
        <taxon>Gunneridae</taxon>
        <taxon>Pentapetalae</taxon>
        <taxon>asterids</taxon>
        <taxon>lamiids</taxon>
        <taxon>Lamiales</taxon>
        <taxon>Oleaceae</taxon>
        <taxon>Oleeae</taxon>
        <taxon>Fraxinus</taxon>
    </lineage>
</organism>
<feature type="compositionally biased region" description="Basic and acidic residues" evidence="5">
    <location>
        <begin position="260"/>
        <end position="273"/>
    </location>
</feature>
<dbReference type="Pfam" id="PF16136">
    <property type="entry name" value="NLS_NINJA_AFP"/>
    <property type="match status" value="1"/>
</dbReference>
<accession>A0AAD1YTB4</accession>
<protein>
    <recommendedName>
        <fullName evidence="4">Ninja-family protein</fullName>
    </recommendedName>
    <alternativeName>
        <fullName evidence="4">ABI-binding protein</fullName>
    </alternativeName>
</protein>
<dbReference type="PANTHER" id="PTHR31413:SF46">
    <property type="entry name" value="NINJA-FAMILY PROTEIN AFP1"/>
    <property type="match status" value="1"/>
</dbReference>
<evidence type="ECO:0000259" key="6">
    <source>
        <dbReference type="Pfam" id="PF07897"/>
    </source>
</evidence>
<dbReference type="GO" id="GO:0009737">
    <property type="term" value="P:response to abscisic acid"/>
    <property type="evidence" value="ECO:0007669"/>
    <property type="project" value="TreeGrafter"/>
</dbReference>
<dbReference type="Pfam" id="PF07897">
    <property type="entry name" value="EAR"/>
    <property type="match status" value="1"/>
</dbReference>
<evidence type="ECO:0000256" key="4">
    <source>
        <dbReference type="RuleBase" id="RU369029"/>
    </source>
</evidence>
<evidence type="ECO:0000256" key="3">
    <source>
        <dbReference type="ARBA" id="ARBA00023242"/>
    </source>
</evidence>
<dbReference type="GO" id="GO:0045892">
    <property type="term" value="P:negative regulation of DNA-templated transcription"/>
    <property type="evidence" value="ECO:0007669"/>
    <property type="project" value="TreeGrafter"/>
</dbReference>
<keyword evidence="9" id="KW-1185">Reference proteome</keyword>
<gene>
    <name evidence="8" type="ORF">FPE_LOCUS3583</name>
</gene>
<feature type="region of interest" description="Disordered" evidence="5">
    <location>
        <begin position="199"/>
        <end position="275"/>
    </location>
</feature>
<feature type="compositionally biased region" description="Basic and acidic residues" evidence="5">
    <location>
        <begin position="124"/>
        <end position="135"/>
    </location>
</feature>
<evidence type="ECO:0000256" key="5">
    <source>
        <dbReference type="SAM" id="MobiDB-lite"/>
    </source>
</evidence>
<feature type="region of interest" description="Disordered" evidence="5">
    <location>
        <begin position="113"/>
        <end position="144"/>
    </location>
</feature>
<feature type="domain" description="Tify" evidence="7">
    <location>
        <begin position="327"/>
        <end position="360"/>
    </location>
</feature>
<dbReference type="GO" id="GO:0005634">
    <property type="term" value="C:nucleus"/>
    <property type="evidence" value="ECO:0007669"/>
    <property type="project" value="UniProtKB-SubCell"/>
</dbReference>
<evidence type="ECO:0000313" key="8">
    <source>
        <dbReference type="EMBL" id="CAI9756153.1"/>
    </source>
</evidence>
<dbReference type="InterPro" id="IPR012463">
    <property type="entry name" value="Ninja_motif"/>
</dbReference>
<sequence length="368" mass="40050">MDTLCLDISTNRFSRDLLQRFKGSSSANEAVKEEDQEIELNLGLSLGGRFGLDKSSKKLVRSSSVAECLPVVRDDNDAVAPPSVAYKGLLRTSSLPVETEEEWRKRKQLQTLRRMEAKKRRSEKLKNLKGDKEAGGGRGGGNLSLDEKKEIEVNLRERLDREKSLVATKRSGLPFPLSTANDQSIRGGIDEAMAQGKGQYLGDSRGMQKSMESKGGSSSSMPELDSRTFGGSSRGGELSPGSIQSLGEGINQDVGSSGMKARENMSRMTRPDTESLSLRSDVVRNRGRKIGTNAVEDMPHVFTKGDGPNGRRVDGILYKYGKGEEVRIMCVCHGTFLSPAEFVVHAGGSDIDNPLKHIVVNTISSSLL</sequence>
<comment type="similarity">
    <text evidence="2 4">Belongs to the Ninja family.</text>
</comment>
<dbReference type="EMBL" id="OU503037">
    <property type="protein sequence ID" value="CAI9756153.1"/>
    <property type="molecule type" value="Genomic_DNA"/>
</dbReference>
<evidence type="ECO:0000313" key="9">
    <source>
        <dbReference type="Proteomes" id="UP000834106"/>
    </source>
</evidence>
<dbReference type="Proteomes" id="UP000834106">
    <property type="component" value="Chromosome 2"/>
</dbReference>
<proteinExistence type="inferred from homology"/>
<dbReference type="InterPro" id="IPR032308">
    <property type="entry name" value="TDBD"/>
</dbReference>
<keyword evidence="3 4" id="KW-0539">Nucleus</keyword>
<feature type="domain" description="Ethylene-responsive binding factor-associated repression" evidence="6">
    <location>
        <begin position="33"/>
        <end position="67"/>
    </location>
</feature>